<reference evidence="1 2" key="1">
    <citation type="submission" date="2024-01" db="EMBL/GenBank/DDBJ databases">
        <title>Genomic insights into the taxonomy and metabolism of the cyanobacterium Pannus brasiliensis CCIBt3594.</title>
        <authorList>
            <person name="Machado M."/>
            <person name="Botero N.B."/>
            <person name="Andreote A.P.D."/>
            <person name="Feitosa A.M.T."/>
            <person name="Popin R."/>
            <person name="Sivonen K."/>
            <person name="Fiore M.F."/>
        </authorList>
    </citation>
    <scope>NUCLEOTIDE SEQUENCE [LARGE SCALE GENOMIC DNA]</scope>
    <source>
        <strain evidence="1 2">CCIBt3594</strain>
    </source>
</reference>
<proteinExistence type="predicted"/>
<dbReference type="NCBIfam" id="TIGR03492">
    <property type="entry name" value="lipid-A-disaccharide synthase-related protein"/>
    <property type="match status" value="1"/>
</dbReference>
<gene>
    <name evidence="1" type="ORF">V0288_23695</name>
</gene>
<evidence type="ECO:0000313" key="2">
    <source>
        <dbReference type="Proteomes" id="UP001328733"/>
    </source>
</evidence>
<dbReference type="PANTHER" id="PTHR39517">
    <property type="entry name" value="SLL0192 PROTEIN"/>
    <property type="match status" value="1"/>
</dbReference>
<dbReference type="Proteomes" id="UP001328733">
    <property type="component" value="Unassembled WGS sequence"/>
</dbReference>
<dbReference type="AlphaFoldDB" id="A0AAW9R1S5"/>
<accession>A0AAW9R1S5</accession>
<comment type="caution">
    <text evidence="1">The sequence shown here is derived from an EMBL/GenBank/DDBJ whole genome shotgun (WGS) entry which is preliminary data.</text>
</comment>
<dbReference type="EMBL" id="JBAFSM010000077">
    <property type="protein sequence ID" value="MEG3440154.1"/>
    <property type="molecule type" value="Genomic_DNA"/>
</dbReference>
<dbReference type="PANTHER" id="PTHR39517:SF1">
    <property type="entry name" value="LIPID-A-DISACCHARIDE SYNTHASE"/>
    <property type="match status" value="1"/>
</dbReference>
<dbReference type="SUPFAM" id="SSF53756">
    <property type="entry name" value="UDP-Glycosyltransferase/glycogen phosphorylase"/>
    <property type="match status" value="1"/>
</dbReference>
<organism evidence="1 2">
    <name type="scientific">Pannus brasiliensis CCIBt3594</name>
    <dbReference type="NCBI Taxonomy" id="1427578"/>
    <lineage>
        <taxon>Bacteria</taxon>
        <taxon>Bacillati</taxon>
        <taxon>Cyanobacteriota</taxon>
        <taxon>Cyanophyceae</taxon>
        <taxon>Oscillatoriophycideae</taxon>
        <taxon>Chroococcales</taxon>
        <taxon>Microcystaceae</taxon>
        <taxon>Pannus</taxon>
    </lineage>
</organism>
<protein>
    <submittedName>
        <fullName evidence="1">Lipid-A-disaccharide synthase-related protein</fullName>
    </submittedName>
</protein>
<evidence type="ECO:0000313" key="1">
    <source>
        <dbReference type="EMBL" id="MEG3440154.1"/>
    </source>
</evidence>
<dbReference type="RefSeq" id="WP_332867622.1">
    <property type="nucleotide sequence ID" value="NZ_JBAFSM010000077.1"/>
</dbReference>
<name>A0AAW9R1S5_9CHRO</name>
<keyword evidence="2" id="KW-1185">Reference proteome</keyword>
<dbReference type="InterPro" id="IPR019994">
    <property type="entry name" value="Lipid-A-disac_synthase-rel_put"/>
</dbReference>
<sequence>MRLLFLSNGHGEDEIAARVIACLQNSPRCPDLVALPLVGEGHAYTRLGIPLLGEVRSMPSGGFINTDIRQFARDIRGGLLGLTSRQYRRVRDWGQQGGKILAVGDIVPLALAWLSEADHAFVGTAKSEYYLRDGDGWLESASRIDRAFGSYYYPWERWLMAGPRCRAVFPRDSLTARVLERWSIPVIDAGNPMMDGLPLPVDRDPPIDSLTILLLPGSRPPECFHNWQRILQAVTAIIETFPAYKLEFLAAIAPSLSLESFIPPLDRQGWQSSTTNQFICQGKILTLSSSCYGEFLDRSDLAIAMAGTATEQFVGLGKPAISIEGTGPQFTPRFARLQTRLLGSSVILVQDPGEVAGELSALLENPDRWRSIARNGRERMGEPGASDRIANWILSNWVE</sequence>